<dbReference type="Proteomes" id="UP000239874">
    <property type="component" value="Unassembled WGS sequence"/>
</dbReference>
<evidence type="ECO:0000313" key="1">
    <source>
        <dbReference type="EMBL" id="PPJ35456.1"/>
    </source>
</evidence>
<dbReference type="EMBL" id="PSZC01000021">
    <property type="protein sequence ID" value="PPJ35456.1"/>
    <property type="molecule type" value="Genomic_DNA"/>
</dbReference>
<accession>A0A2S6AJR0</accession>
<comment type="caution">
    <text evidence="1">The sequence shown here is derived from an EMBL/GenBank/DDBJ whole genome shotgun (WGS) entry which is preliminary data.</text>
</comment>
<organism evidence="1 2">
    <name type="scientific">Nocardia nova</name>
    <dbReference type="NCBI Taxonomy" id="37330"/>
    <lineage>
        <taxon>Bacteria</taxon>
        <taxon>Bacillati</taxon>
        <taxon>Actinomycetota</taxon>
        <taxon>Actinomycetes</taxon>
        <taxon>Mycobacteriales</taxon>
        <taxon>Nocardiaceae</taxon>
        <taxon>Nocardia</taxon>
    </lineage>
</organism>
<name>A0A2S6AJR0_9NOCA</name>
<dbReference type="AlphaFoldDB" id="A0A2S6AJR0"/>
<evidence type="ECO:0000313" key="2">
    <source>
        <dbReference type="Proteomes" id="UP000239874"/>
    </source>
</evidence>
<sequence length="151" mass="17222">MIGGPDKPMAPLELIPHPHPADIEVTAAPEGASLSAMLDAGEIYARFSANVPQCVLDRSPNVARLFPAAELLERDYHRRTGIFPIMHVIVARRDLLRRRPDLAREAFRVFDEAKDAAAEYYRRNRRLYEAHTMVPWFNALVERNAQRFADD</sequence>
<proteinExistence type="predicted"/>
<protein>
    <submittedName>
        <fullName evidence="1">Uncharacterized protein</fullName>
    </submittedName>
</protein>
<reference evidence="1 2" key="1">
    <citation type="submission" date="2018-02" db="EMBL/GenBank/DDBJ databases">
        <title>8 Nocardia nova and 1 Nocardia cyriacigeorgica strain used for evolution to TMP-SMX.</title>
        <authorList>
            <person name="Mehta H."/>
            <person name="Weng J."/>
            <person name="Shamoo Y."/>
        </authorList>
    </citation>
    <scope>NUCLEOTIDE SEQUENCE [LARGE SCALE GENOMIC DNA]</scope>
    <source>
        <strain evidence="1 2">MDA3139</strain>
    </source>
</reference>
<dbReference type="SUPFAM" id="SSF53850">
    <property type="entry name" value="Periplasmic binding protein-like II"/>
    <property type="match status" value="1"/>
</dbReference>
<gene>
    <name evidence="1" type="ORF">C5E45_25660</name>
</gene>